<dbReference type="PANTHER" id="PTHR43807">
    <property type="entry name" value="FI04487P"/>
    <property type="match status" value="1"/>
</dbReference>
<protein>
    <recommendedName>
        <fullName evidence="2">kynurenine--oxoglutarate transaminase</fullName>
        <ecNumber evidence="2">2.6.1.7</ecNumber>
    </recommendedName>
</protein>
<dbReference type="STRING" id="53468.A0A0R3UD82"/>
<dbReference type="InterPro" id="IPR015424">
    <property type="entry name" value="PyrdxlP-dep_Trfase"/>
</dbReference>
<dbReference type="AlphaFoldDB" id="A0A0R3UD82"/>
<gene>
    <name evidence="8" type="ORF">MCOS_LOCUS4881</name>
</gene>
<dbReference type="Proteomes" id="UP000267029">
    <property type="component" value="Unassembled WGS sequence"/>
</dbReference>
<dbReference type="InterPro" id="IPR004839">
    <property type="entry name" value="Aminotransferase_I/II_large"/>
</dbReference>
<proteinExistence type="predicted"/>
<dbReference type="CDD" id="cd00609">
    <property type="entry name" value="AAT_like"/>
    <property type="match status" value="1"/>
</dbReference>
<reference evidence="8 9" key="1">
    <citation type="submission" date="2018-10" db="EMBL/GenBank/DDBJ databases">
        <authorList>
            <consortium name="Pathogen Informatics"/>
        </authorList>
    </citation>
    <scope>NUCLEOTIDE SEQUENCE [LARGE SCALE GENOMIC DNA]</scope>
</reference>
<dbReference type="PANTHER" id="PTHR43807:SF20">
    <property type="entry name" value="FI04487P"/>
    <property type="match status" value="1"/>
</dbReference>
<dbReference type="EMBL" id="UXSR01002563">
    <property type="protein sequence ID" value="VDD78878.1"/>
    <property type="molecule type" value="Genomic_DNA"/>
</dbReference>
<evidence type="ECO:0000313" key="9">
    <source>
        <dbReference type="Proteomes" id="UP000267029"/>
    </source>
</evidence>
<dbReference type="GO" id="GO:0016212">
    <property type="term" value="F:kynurenine-oxoglutarate transaminase activity"/>
    <property type="evidence" value="ECO:0007669"/>
    <property type="project" value="UniProtKB-EC"/>
</dbReference>
<evidence type="ECO:0000313" key="8">
    <source>
        <dbReference type="EMBL" id="VDD78878.1"/>
    </source>
</evidence>
<evidence type="ECO:0000256" key="3">
    <source>
        <dbReference type="ARBA" id="ARBA00022576"/>
    </source>
</evidence>
<evidence type="ECO:0000256" key="5">
    <source>
        <dbReference type="ARBA" id="ARBA00022898"/>
    </source>
</evidence>
<keyword evidence="5" id="KW-0663">Pyridoxal phosphate</keyword>
<dbReference type="Gene3D" id="3.40.640.10">
    <property type="entry name" value="Type I PLP-dependent aspartate aminotransferase-like (Major domain)"/>
    <property type="match status" value="1"/>
</dbReference>
<accession>A0A0R3UD82</accession>
<keyword evidence="9" id="KW-1185">Reference proteome</keyword>
<dbReference type="SUPFAM" id="SSF53383">
    <property type="entry name" value="PLP-dependent transferases"/>
    <property type="match status" value="1"/>
</dbReference>
<dbReference type="InterPro" id="IPR051326">
    <property type="entry name" value="Kynurenine-oxoglutarate_AT"/>
</dbReference>
<name>A0A0R3UD82_MESCO</name>
<keyword evidence="3" id="KW-0032">Aminotransferase</keyword>
<feature type="domain" description="Aminotransferase class I/classII large" evidence="7">
    <location>
        <begin position="30"/>
        <end position="239"/>
    </location>
</feature>
<evidence type="ECO:0000256" key="6">
    <source>
        <dbReference type="ARBA" id="ARBA00024016"/>
    </source>
</evidence>
<dbReference type="OrthoDB" id="2414662at2759"/>
<evidence type="ECO:0000256" key="4">
    <source>
        <dbReference type="ARBA" id="ARBA00022679"/>
    </source>
</evidence>
<dbReference type="Pfam" id="PF00155">
    <property type="entry name" value="Aminotran_1_2"/>
    <property type="match status" value="1"/>
</dbReference>
<dbReference type="EC" id="2.6.1.7" evidence="2"/>
<comment type="cofactor">
    <cofactor evidence="1">
        <name>pyridoxal 5'-phosphate</name>
        <dbReference type="ChEBI" id="CHEBI:597326"/>
    </cofactor>
</comment>
<keyword evidence="4" id="KW-0808">Transferase</keyword>
<evidence type="ECO:0000256" key="1">
    <source>
        <dbReference type="ARBA" id="ARBA00001933"/>
    </source>
</evidence>
<evidence type="ECO:0000256" key="2">
    <source>
        <dbReference type="ARBA" id="ARBA00012751"/>
    </source>
</evidence>
<sequence length="241" mass="26906">MTNLRPAERVLNLKPRVRQELNSAIDKYKAINLNRGSTDFIFTNRLLTNLRVVADDNVSPSLHQYARSQGHLRLVNALAKLYNQRFRHNACVSGAIPEDLREATFGADRCINPLTEIIISVGGVDALSTIFLALINPGDEVVVIEPAFDCFAPQIEAAGGVYVGVSLIPPKNASGRVDGNEFTLNWDELELRINKKTKMLLLNTPFNPVGKVFTKEEMKKIADICIRHNLICLSDEVYEFL</sequence>
<organism evidence="8 9">
    <name type="scientific">Mesocestoides corti</name>
    <name type="common">Flatworm</name>
    <dbReference type="NCBI Taxonomy" id="53468"/>
    <lineage>
        <taxon>Eukaryota</taxon>
        <taxon>Metazoa</taxon>
        <taxon>Spiralia</taxon>
        <taxon>Lophotrochozoa</taxon>
        <taxon>Platyhelminthes</taxon>
        <taxon>Cestoda</taxon>
        <taxon>Eucestoda</taxon>
        <taxon>Cyclophyllidea</taxon>
        <taxon>Mesocestoididae</taxon>
        <taxon>Mesocestoides</taxon>
    </lineage>
</organism>
<evidence type="ECO:0000259" key="7">
    <source>
        <dbReference type="Pfam" id="PF00155"/>
    </source>
</evidence>
<dbReference type="GO" id="GO:0030170">
    <property type="term" value="F:pyridoxal phosphate binding"/>
    <property type="evidence" value="ECO:0007669"/>
    <property type="project" value="InterPro"/>
</dbReference>
<dbReference type="InterPro" id="IPR015421">
    <property type="entry name" value="PyrdxlP-dep_Trfase_major"/>
</dbReference>
<feature type="non-terminal residue" evidence="8">
    <location>
        <position position="241"/>
    </location>
</feature>
<comment type="pathway">
    <text evidence="6">Amino-acid degradation; L-kynurenine degradation; kynurenate from L-kynurenine: step 1/2.</text>
</comment>
<dbReference type="GO" id="GO:0005739">
    <property type="term" value="C:mitochondrion"/>
    <property type="evidence" value="ECO:0007669"/>
    <property type="project" value="TreeGrafter"/>
</dbReference>